<feature type="non-terminal residue" evidence="2">
    <location>
        <position position="1"/>
    </location>
</feature>
<reference evidence="2" key="1">
    <citation type="submission" date="2014-12" db="EMBL/GenBank/DDBJ databases">
        <title>Parallel Evolution in Life History Adaptation Evident in the Tissue-Specific Poeciliopsis prolifica transcriptome.</title>
        <authorList>
            <person name="Jue N.K."/>
            <person name="Foley R.J."/>
            <person name="Obergfell C."/>
            <person name="Reznick D.N."/>
            <person name="O'Neill R.J."/>
            <person name="O'Neill M.J."/>
        </authorList>
    </citation>
    <scope>NUCLEOTIDE SEQUENCE</scope>
</reference>
<dbReference type="AlphaFoldDB" id="A0A0S7ET89"/>
<feature type="non-terminal residue" evidence="2">
    <location>
        <position position="146"/>
    </location>
</feature>
<dbReference type="EMBL" id="GBYX01476771">
    <property type="protein sequence ID" value="JAO04906.1"/>
    <property type="molecule type" value="Transcribed_RNA"/>
</dbReference>
<proteinExistence type="predicted"/>
<protein>
    <submittedName>
        <fullName evidence="2">PPUP9740</fullName>
    </submittedName>
</protein>
<evidence type="ECO:0000256" key="1">
    <source>
        <dbReference type="SAM" id="MobiDB-lite"/>
    </source>
</evidence>
<feature type="compositionally biased region" description="Acidic residues" evidence="1">
    <location>
        <begin position="1"/>
        <end position="10"/>
    </location>
</feature>
<gene>
    <name evidence="2" type="primary">PPUP9740</name>
</gene>
<evidence type="ECO:0000313" key="2">
    <source>
        <dbReference type="EMBL" id="JAO04906.1"/>
    </source>
</evidence>
<feature type="region of interest" description="Disordered" evidence="1">
    <location>
        <begin position="1"/>
        <end position="33"/>
    </location>
</feature>
<name>A0A0S7ET89_9TELE</name>
<accession>A0A0S7ET89</accession>
<organism evidence="2">
    <name type="scientific">Poeciliopsis prolifica</name>
    <name type="common">blackstripe livebearer</name>
    <dbReference type="NCBI Taxonomy" id="188132"/>
    <lineage>
        <taxon>Eukaryota</taxon>
        <taxon>Metazoa</taxon>
        <taxon>Chordata</taxon>
        <taxon>Craniata</taxon>
        <taxon>Vertebrata</taxon>
        <taxon>Euteleostomi</taxon>
        <taxon>Actinopterygii</taxon>
        <taxon>Neopterygii</taxon>
        <taxon>Teleostei</taxon>
        <taxon>Neoteleostei</taxon>
        <taxon>Acanthomorphata</taxon>
        <taxon>Ovalentaria</taxon>
        <taxon>Atherinomorphae</taxon>
        <taxon>Cyprinodontiformes</taxon>
        <taxon>Poeciliidae</taxon>
        <taxon>Poeciliinae</taxon>
        <taxon>Poeciliopsis</taxon>
    </lineage>
</organism>
<sequence>REGDGGDGEGEGGKGEGPEARGLGGVSREPFIPRNVCDSVQSNRFKMQRQKVRKASSSSTAWTHKPAAPRHAAAHILRCCSKASSSNQLQRLTSPRRLAFISGWTPREPRLRAVHRSQAFHLRLRRPHIPASSLLTQQQHHPPQTL</sequence>